<evidence type="ECO:0000313" key="3">
    <source>
        <dbReference type="Proteomes" id="UP000031978"/>
    </source>
</evidence>
<dbReference type="Proteomes" id="UP000031978">
    <property type="component" value="Unassembled WGS sequence"/>
</dbReference>
<dbReference type="Gene3D" id="3.40.50.720">
    <property type="entry name" value="NAD(P)-binding Rossmann-like Domain"/>
    <property type="match status" value="1"/>
</dbReference>
<proteinExistence type="predicted"/>
<evidence type="ECO:0000313" key="2">
    <source>
        <dbReference type="EMBL" id="KIL14150.1"/>
    </source>
</evidence>
<name>A0AB34QSK8_BACPU</name>
<sequence length="284" mass="30748">MMKLLVTGATGQLGSLIVQHLLKKVPAEQIAVSVRNPQKAAHLKEAGVDVRHGDFTQPDTLKAAFQGIDRLLIISTADGDRVQQHMAAIQAAKVAGVSFIAYTSVVNARESQLVLAHDHAKTEEAIVASGIPHVFLRNNWYVENEKDMILAAVSGAPYLSPIGDGKVGWATRNDYAEAAANALTLSKHDKEKYELSGPLRTHTELARIVSEVSGKEIKVEQIDVDTFGEFIASNGVPKEAVPFVKAIQSGIRDGALAVESDDFENLLGRPLTPIKEKIREMISK</sequence>
<organism evidence="2 3">
    <name type="scientific">Bacillus pumilus</name>
    <name type="common">Bacillus mesentericus</name>
    <dbReference type="NCBI Taxonomy" id="1408"/>
    <lineage>
        <taxon>Bacteria</taxon>
        <taxon>Bacillati</taxon>
        <taxon>Bacillota</taxon>
        <taxon>Bacilli</taxon>
        <taxon>Bacillales</taxon>
        <taxon>Bacillaceae</taxon>
        <taxon>Bacillus</taxon>
    </lineage>
</organism>
<dbReference type="SUPFAM" id="SSF51735">
    <property type="entry name" value="NAD(P)-binding Rossmann-fold domains"/>
    <property type="match status" value="1"/>
</dbReference>
<feature type="domain" description="NmrA-like" evidence="1">
    <location>
        <begin position="3"/>
        <end position="236"/>
    </location>
</feature>
<comment type="caution">
    <text evidence="2">The sequence shown here is derived from an EMBL/GenBank/DDBJ whole genome shotgun (WGS) entry which is preliminary data.</text>
</comment>
<dbReference type="InterPro" id="IPR036291">
    <property type="entry name" value="NAD(P)-bd_dom_sf"/>
</dbReference>
<dbReference type="PANTHER" id="PTHR47129:SF1">
    <property type="entry name" value="NMRA-LIKE DOMAIN-CONTAINING PROTEIN"/>
    <property type="match status" value="1"/>
</dbReference>
<evidence type="ECO:0000259" key="1">
    <source>
        <dbReference type="Pfam" id="PF05368"/>
    </source>
</evidence>
<accession>A0AB34QSK8</accession>
<protein>
    <recommendedName>
        <fullName evidence="1">NmrA-like domain-containing protein</fullName>
    </recommendedName>
</protein>
<dbReference type="Gene3D" id="3.90.25.10">
    <property type="entry name" value="UDP-galactose 4-epimerase, domain 1"/>
    <property type="match status" value="1"/>
</dbReference>
<dbReference type="AlphaFoldDB" id="A0AB34QSK8"/>
<dbReference type="PANTHER" id="PTHR47129">
    <property type="entry name" value="QUINONE OXIDOREDUCTASE 2"/>
    <property type="match status" value="1"/>
</dbReference>
<gene>
    <name evidence="2" type="ORF">B4127_2109</name>
</gene>
<dbReference type="CDD" id="cd05269">
    <property type="entry name" value="TMR_SDR_a"/>
    <property type="match status" value="1"/>
</dbReference>
<dbReference type="EMBL" id="JXCL01000037">
    <property type="protein sequence ID" value="KIL14150.1"/>
    <property type="molecule type" value="Genomic_DNA"/>
</dbReference>
<reference evidence="2 3" key="1">
    <citation type="submission" date="2014-12" db="EMBL/GenBank/DDBJ databases">
        <title>Draft Genome Sequences of Five Spore-Forming Food Isolates of Bacillus pumilus.</title>
        <authorList>
            <person name="de Jong A."/>
            <person name="van Heel A.J."/>
            <person name="Montalban-Lopez M."/>
            <person name="Krawczyk A.O."/>
            <person name="Berendsen E.M."/>
            <person name="Wells-Bennik M."/>
            <person name="Kuipers O.P."/>
        </authorList>
    </citation>
    <scope>NUCLEOTIDE SEQUENCE [LARGE SCALE GENOMIC DNA]</scope>
    <source>
        <strain evidence="2 3">B4127</strain>
    </source>
</reference>
<dbReference type="Pfam" id="PF05368">
    <property type="entry name" value="NmrA"/>
    <property type="match status" value="1"/>
</dbReference>
<dbReference type="InterPro" id="IPR008030">
    <property type="entry name" value="NmrA-like"/>
</dbReference>
<dbReference type="InterPro" id="IPR052718">
    <property type="entry name" value="NmrA-type_oxidoreductase"/>
</dbReference>